<feature type="domain" description="TraD/TraG TraM recognition site" evidence="9">
    <location>
        <begin position="589"/>
        <end position="703"/>
    </location>
</feature>
<evidence type="ECO:0000259" key="9">
    <source>
        <dbReference type="Pfam" id="PF12696"/>
    </source>
</evidence>
<evidence type="ECO:0000256" key="2">
    <source>
        <dbReference type="ARBA" id="ARBA00008806"/>
    </source>
</evidence>
<dbReference type="GO" id="GO:0005886">
    <property type="term" value="C:plasma membrane"/>
    <property type="evidence" value="ECO:0007669"/>
    <property type="project" value="UniProtKB-SubCell"/>
</dbReference>
<dbReference type="InterPro" id="IPR051539">
    <property type="entry name" value="T4SS-coupling_protein"/>
</dbReference>
<keyword evidence="3" id="KW-1003">Cell membrane</keyword>
<dbReference type="RefSeq" id="WP_172689540.1">
    <property type="nucleotide sequence ID" value="NZ_KY290886.1"/>
</dbReference>
<accession>A0A2H4HI96</accession>
<protein>
    <submittedName>
        <fullName evidence="10">TraG/D family protein</fullName>
    </submittedName>
</protein>
<dbReference type="InterPro" id="IPR032689">
    <property type="entry name" value="TraG-D_C"/>
</dbReference>
<keyword evidence="6 8" id="KW-0472">Membrane</keyword>
<comment type="similarity">
    <text evidence="2">Belongs to the VirD4/TraG family.</text>
</comment>
<evidence type="ECO:0000313" key="10">
    <source>
        <dbReference type="EMBL" id="ARQ19159.1"/>
    </source>
</evidence>
<keyword evidence="5 8" id="KW-1133">Transmembrane helix</keyword>
<reference evidence="10" key="1">
    <citation type="submission" date="2016-12" db="EMBL/GenBank/DDBJ databases">
        <title>Genetic characterization of cointegrate plasmids responsible for the mobilization of pRUM-like and pLAG, via pHTbeta, from Enterococcus faecium to E. faecalis.</title>
        <authorList>
            <person name="Di Sante L."/>
            <person name="Morroni G."/>
            <person name="Vignaroli C."/>
            <person name="Brenciani A."/>
        </authorList>
    </citation>
    <scope>NUCLEOTIDE SEQUENCE</scope>
    <source>
        <strain evidence="10">Transconjugant T4</strain>
        <plasmid evidence="10">pJH-T4</plasmid>
    </source>
</reference>
<dbReference type="SUPFAM" id="SSF52540">
    <property type="entry name" value="P-loop containing nucleoside triphosphate hydrolases"/>
    <property type="match status" value="1"/>
</dbReference>
<feature type="coiled-coil region" evidence="7">
    <location>
        <begin position="904"/>
        <end position="951"/>
    </location>
</feature>
<dbReference type="CDD" id="cd01127">
    <property type="entry name" value="TrwB_TraG_TraD_VirD4"/>
    <property type="match status" value="2"/>
</dbReference>
<evidence type="ECO:0000256" key="5">
    <source>
        <dbReference type="ARBA" id="ARBA00022989"/>
    </source>
</evidence>
<proteinExistence type="inferred from homology"/>
<geneLocation type="plasmid" evidence="10">
    <name>pJH-T4</name>
</geneLocation>
<dbReference type="NCBIfam" id="NF045973">
    <property type="entry name" value="conju_CD1115"/>
    <property type="match status" value="1"/>
</dbReference>
<keyword evidence="7" id="KW-0175">Coiled coil</keyword>
<dbReference type="Gene3D" id="3.40.50.300">
    <property type="entry name" value="P-loop containing nucleotide triphosphate hydrolases"/>
    <property type="match status" value="1"/>
</dbReference>
<keyword evidence="4 8" id="KW-0812">Transmembrane</keyword>
<dbReference type="Pfam" id="PF02534">
    <property type="entry name" value="T4SS-DNA_transf"/>
    <property type="match status" value="1"/>
</dbReference>
<feature type="transmembrane region" description="Helical" evidence="8">
    <location>
        <begin position="58"/>
        <end position="79"/>
    </location>
</feature>
<sequence>MKLVQNNEVKERKNGFVKNSNKILGKLKKVGSFKKNKYHTGKIEGEDLPKSLQDKLNVPLVFIGVFLGSIVFLAITYLLNFLKALLVAIGQSESGLLGVEFDPKFSLAYLKPLGDTKQYFMCAVVAVIGVAYLIYGKLNHESEKNLVYGQKGDSRLSTIKEIKRDYHEIPEKTEVYDGIGGVPISHYQDKYYIDRDTVNTVVLGASRSGKGETFVVPLLDNLSRAKIQSNMVVNDPKGELFSASKETLEKRGYRVLVLNIDDPLESMSFNPLQLVIDSWANKDYHEASKRANTLTSMLFASGMGTDNEFFYKSAKSAVNAIILTIVEHCFNNDCIEKITMYNVAQMLNELGSLFYTDPKTGKEKNALDEYFNTLPQGNQAKIQYGSTSFAGDKAKGSILSTASQGIEMFTSDLFGKLTSKMSIDLKEIGFPKSIQFKVNTNLVGKRISISFLRKENDVIRLIKKYRVKVKALGLCVLNFNEYLQDGDMLDIRYEEEKSRAWYRIEFPKKQANSHDTSLVTKKFKSGKNYSDLEISTLRLKYTDQPTAVFMVIPDYDPSNHVLASIFISQLYTELASNCKQTPDKKCFRRVHFLLDEFGNMPAIDNMDGIMTVCLGRNMLFDLVIQSYSQLETRYDKAFKTIKENCQNHILIMSNDEETIEEISKKCGHKTTINRSASSKHLDTDSSVTSSAEQERVITVERASQLIEGEQIILRNLHRQDTKRNKIRPFPIFNTKETNMPYRYQFLAEDFDTQRDINEIDIACEHINLSLQDNQIPYARFIKDLKTRLEYSIINNIPISEEDYQDYLNLSGSQQTINEEELLKLVNTEVKSQDMEGQVLSEQEMKINIYLKESQKEAIELVKVINGRLADENSADMVIKTINSQILDTPFIQSLINDSIAIHNVQESKDQIMILEQQLANAYELAVFKTKNSILKNKITKLKNAMTKLAKAI</sequence>
<dbReference type="Pfam" id="PF12696">
    <property type="entry name" value="TraG-D_C"/>
    <property type="match status" value="1"/>
</dbReference>
<evidence type="ECO:0000256" key="1">
    <source>
        <dbReference type="ARBA" id="ARBA00004651"/>
    </source>
</evidence>
<keyword evidence="10" id="KW-0614">Plasmid</keyword>
<evidence type="ECO:0000256" key="6">
    <source>
        <dbReference type="ARBA" id="ARBA00023136"/>
    </source>
</evidence>
<dbReference type="EMBL" id="KY290886">
    <property type="protein sequence ID" value="ARQ19159.1"/>
    <property type="molecule type" value="Genomic_DNA"/>
</dbReference>
<evidence type="ECO:0000256" key="4">
    <source>
        <dbReference type="ARBA" id="ARBA00022692"/>
    </source>
</evidence>
<dbReference type="InterPro" id="IPR003688">
    <property type="entry name" value="TraG/VirD4"/>
</dbReference>
<comment type="subcellular location">
    <subcellularLocation>
        <location evidence="1">Cell membrane</location>
        <topology evidence="1">Multi-pass membrane protein</topology>
    </subcellularLocation>
</comment>
<evidence type="ECO:0000256" key="7">
    <source>
        <dbReference type="SAM" id="Coils"/>
    </source>
</evidence>
<dbReference type="InterPro" id="IPR027417">
    <property type="entry name" value="P-loop_NTPase"/>
</dbReference>
<evidence type="ECO:0000256" key="3">
    <source>
        <dbReference type="ARBA" id="ARBA00022475"/>
    </source>
</evidence>
<dbReference type="AlphaFoldDB" id="A0A2H4HI96"/>
<evidence type="ECO:0000256" key="8">
    <source>
        <dbReference type="SAM" id="Phobius"/>
    </source>
</evidence>
<dbReference type="PANTHER" id="PTHR37937">
    <property type="entry name" value="CONJUGATIVE TRANSFER: DNA TRANSPORT"/>
    <property type="match status" value="1"/>
</dbReference>
<organism evidence="10">
    <name type="scientific">Enterococcus faecalis</name>
    <name type="common">Streptococcus faecalis</name>
    <dbReference type="NCBI Taxonomy" id="1351"/>
    <lineage>
        <taxon>Bacteria</taxon>
        <taxon>Bacillati</taxon>
        <taxon>Bacillota</taxon>
        <taxon>Bacilli</taxon>
        <taxon>Lactobacillales</taxon>
        <taxon>Enterococcaceae</taxon>
        <taxon>Enterococcus</taxon>
    </lineage>
</organism>
<dbReference type="PANTHER" id="PTHR37937:SF1">
    <property type="entry name" value="CONJUGATIVE TRANSFER: DNA TRANSPORT"/>
    <property type="match status" value="1"/>
</dbReference>
<name>A0A2H4HI96_ENTFL</name>
<feature type="transmembrane region" description="Helical" evidence="8">
    <location>
        <begin position="119"/>
        <end position="135"/>
    </location>
</feature>